<dbReference type="GO" id="GO:0003700">
    <property type="term" value="F:DNA-binding transcription factor activity"/>
    <property type="evidence" value="ECO:0007669"/>
    <property type="project" value="TreeGrafter"/>
</dbReference>
<evidence type="ECO:0000313" key="5">
    <source>
        <dbReference type="Proteomes" id="UP000557307"/>
    </source>
</evidence>
<evidence type="ECO:0000256" key="2">
    <source>
        <dbReference type="PROSITE-ProRule" id="PRU00335"/>
    </source>
</evidence>
<sequence>MKEKIVEQAAKVFNQKGIERSTLRDIAQELSISDGHLRYYFKTKESLILAIFSTMEQEIAALAPSKDTFPAALIEAMRRSFEIMKNYTFFFLDTSSILAKYPTVHAAYQALFESRKQLFLHLFLRLKEEGTFSEDLDNDLFPILFEQFFILSDNWVKYVYLAKEEKGNEKVDHYLALTLALLLPYFNSETKKEVLQWVKAAY</sequence>
<dbReference type="InterPro" id="IPR023772">
    <property type="entry name" value="DNA-bd_HTH_TetR-type_CS"/>
</dbReference>
<dbReference type="PRINTS" id="PR00455">
    <property type="entry name" value="HTHTETR"/>
</dbReference>
<reference evidence="4 5" key="1">
    <citation type="submission" date="2020-08" db="EMBL/GenBank/DDBJ databases">
        <title>Genomic Encyclopedia of Type Strains, Phase IV (KMG-IV): sequencing the most valuable type-strain genomes for metagenomic binning, comparative biology and taxonomic classification.</title>
        <authorList>
            <person name="Goeker M."/>
        </authorList>
    </citation>
    <scope>NUCLEOTIDE SEQUENCE [LARGE SCALE GENOMIC DNA]</scope>
    <source>
        <strain evidence="4 5">DSM 105074</strain>
    </source>
</reference>
<dbReference type="InterPro" id="IPR009057">
    <property type="entry name" value="Homeodomain-like_sf"/>
</dbReference>
<accession>A0A840TUX1</accession>
<dbReference type="PROSITE" id="PS50977">
    <property type="entry name" value="HTH_TETR_2"/>
    <property type="match status" value="1"/>
</dbReference>
<keyword evidence="1 2" id="KW-0238">DNA-binding</keyword>
<dbReference type="PROSITE" id="PS01081">
    <property type="entry name" value="HTH_TETR_1"/>
    <property type="match status" value="1"/>
</dbReference>
<gene>
    <name evidence="4" type="ORF">HNQ92_003604</name>
</gene>
<dbReference type="SUPFAM" id="SSF46689">
    <property type="entry name" value="Homeodomain-like"/>
    <property type="match status" value="1"/>
</dbReference>
<dbReference type="AlphaFoldDB" id="A0A840TUX1"/>
<evidence type="ECO:0000259" key="3">
    <source>
        <dbReference type="PROSITE" id="PS50977"/>
    </source>
</evidence>
<dbReference type="GO" id="GO:0000976">
    <property type="term" value="F:transcription cis-regulatory region binding"/>
    <property type="evidence" value="ECO:0007669"/>
    <property type="project" value="TreeGrafter"/>
</dbReference>
<dbReference type="Pfam" id="PF00440">
    <property type="entry name" value="TetR_N"/>
    <property type="match status" value="1"/>
</dbReference>
<dbReference type="EMBL" id="JACHGF010000005">
    <property type="protein sequence ID" value="MBB5285447.1"/>
    <property type="molecule type" value="Genomic_DNA"/>
</dbReference>
<organism evidence="4 5">
    <name type="scientific">Rhabdobacter roseus</name>
    <dbReference type="NCBI Taxonomy" id="1655419"/>
    <lineage>
        <taxon>Bacteria</taxon>
        <taxon>Pseudomonadati</taxon>
        <taxon>Bacteroidota</taxon>
        <taxon>Cytophagia</taxon>
        <taxon>Cytophagales</taxon>
        <taxon>Cytophagaceae</taxon>
        <taxon>Rhabdobacter</taxon>
    </lineage>
</organism>
<protein>
    <submittedName>
        <fullName evidence="4">AcrR family transcriptional regulator</fullName>
    </submittedName>
</protein>
<dbReference type="PANTHER" id="PTHR30055">
    <property type="entry name" value="HTH-TYPE TRANSCRIPTIONAL REGULATOR RUTR"/>
    <property type="match status" value="1"/>
</dbReference>
<dbReference type="PANTHER" id="PTHR30055:SF226">
    <property type="entry name" value="HTH-TYPE TRANSCRIPTIONAL REGULATOR PKSA"/>
    <property type="match status" value="1"/>
</dbReference>
<dbReference type="RefSeq" id="WP_184175585.1">
    <property type="nucleotide sequence ID" value="NZ_JACHGF010000005.1"/>
</dbReference>
<dbReference type="Pfam" id="PF13972">
    <property type="entry name" value="TetR"/>
    <property type="match status" value="1"/>
</dbReference>
<name>A0A840TUX1_9BACT</name>
<dbReference type="InterPro" id="IPR001647">
    <property type="entry name" value="HTH_TetR"/>
</dbReference>
<feature type="domain" description="HTH tetR-type" evidence="3">
    <location>
        <begin position="1"/>
        <end position="59"/>
    </location>
</feature>
<dbReference type="InterPro" id="IPR025722">
    <property type="entry name" value="TetR"/>
</dbReference>
<keyword evidence="5" id="KW-1185">Reference proteome</keyword>
<dbReference type="Proteomes" id="UP000557307">
    <property type="component" value="Unassembled WGS sequence"/>
</dbReference>
<proteinExistence type="predicted"/>
<feature type="DNA-binding region" description="H-T-H motif" evidence="2">
    <location>
        <begin position="22"/>
        <end position="41"/>
    </location>
</feature>
<evidence type="ECO:0000256" key="1">
    <source>
        <dbReference type="ARBA" id="ARBA00023125"/>
    </source>
</evidence>
<dbReference type="Gene3D" id="1.10.357.10">
    <property type="entry name" value="Tetracycline Repressor, domain 2"/>
    <property type="match status" value="1"/>
</dbReference>
<dbReference type="InterPro" id="IPR050109">
    <property type="entry name" value="HTH-type_TetR-like_transc_reg"/>
</dbReference>
<comment type="caution">
    <text evidence="4">The sequence shown here is derived from an EMBL/GenBank/DDBJ whole genome shotgun (WGS) entry which is preliminary data.</text>
</comment>
<evidence type="ECO:0000313" key="4">
    <source>
        <dbReference type="EMBL" id="MBB5285447.1"/>
    </source>
</evidence>